<sequence length="214" mass="23296">MAVNLANGSIVQIATKLLAEKKVTAISNAAEAVCTATAHGLQNGDYVALLSGWGILNERVFRVTSVDANSFKLDGIDTRDENKFPAGSGTGSFQKVEAWQQITQIMEVSSSGGEQQFTQFGFLEDDFERQLPTTQSAYSMTFKIADDPNLPGYKAAQTASDSGKLTPLRIILKNKSVVVYNGYVSMSPMPQLVRNEVMAVNMTYSLSGLFNRYL</sequence>
<dbReference type="EMBL" id="CP065726">
    <property type="protein sequence ID" value="QPT37471.1"/>
    <property type="molecule type" value="Genomic_DNA"/>
</dbReference>
<dbReference type="Gene3D" id="4.10.410.40">
    <property type="match status" value="1"/>
</dbReference>
<evidence type="ECO:0000313" key="1">
    <source>
        <dbReference type="EMBL" id="QPT37471.1"/>
    </source>
</evidence>
<name>A0A7T3BKM2_NEICI</name>
<organism evidence="1 2">
    <name type="scientific">Neisseria cinerea</name>
    <dbReference type="NCBI Taxonomy" id="483"/>
    <lineage>
        <taxon>Bacteria</taxon>
        <taxon>Pseudomonadati</taxon>
        <taxon>Pseudomonadota</taxon>
        <taxon>Betaproteobacteria</taxon>
        <taxon>Neisseriales</taxon>
        <taxon>Neisseriaceae</taxon>
        <taxon>Neisseria</taxon>
    </lineage>
</organism>
<reference evidence="1 2" key="1">
    <citation type="submission" date="2020-12" db="EMBL/GenBank/DDBJ databases">
        <title>FDA dAtabase for Regulatory Grade micrObial Sequences (FDA-ARGOS): Supporting development and validation of Infectious Disease Dx tests.</title>
        <authorList>
            <person name="Sproer C."/>
            <person name="Gronow S."/>
            <person name="Severitt S."/>
            <person name="Schroder I."/>
            <person name="Tallon L."/>
            <person name="Sadzewicz L."/>
            <person name="Zhao X."/>
            <person name="Boylan J."/>
            <person name="Ott S."/>
            <person name="Bowen H."/>
            <person name="Vavikolanu K."/>
            <person name="Mehta A."/>
            <person name="Aluvathingal J."/>
            <person name="Nadendla S."/>
            <person name="Lowell S."/>
            <person name="Myers T."/>
            <person name="Yan Y."/>
            <person name="Sichtig H."/>
        </authorList>
    </citation>
    <scope>NUCLEOTIDE SEQUENCE [LARGE SCALE GENOMIC DNA]</scope>
    <source>
        <strain evidence="1 2">FDAARGOS_871</strain>
    </source>
</reference>
<keyword evidence="2" id="KW-1185">Reference proteome</keyword>
<dbReference type="InterPro" id="IPR014918">
    <property type="entry name" value="Phage_tail_3"/>
</dbReference>
<dbReference type="Pfam" id="PF08813">
    <property type="entry name" value="Phage_tail_3"/>
    <property type="match status" value="1"/>
</dbReference>
<dbReference type="RefSeq" id="WP_111726727.1">
    <property type="nucleotide sequence ID" value="NZ_CP065726.1"/>
</dbReference>
<protein>
    <submittedName>
        <fullName evidence="1">Phage tail protein</fullName>
    </submittedName>
</protein>
<dbReference type="Proteomes" id="UP000594865">
    <property type="component" value="Chromosome"/>
</dbReference>
<dbReference type="AlphaFoldDB" id="A0A7T3BKM2"/>
<proteinExistence type="predicted"/>
<accession>A0A7T3BKM2</accession>
<evidence type="ECO:0000313" key="2">
    <source>
        <dbReference type="Proteomes" id="UP000594865"/>
    </source>
</evidence>
<gene>
    <name evidence="1" type="ORF">I6G28_05900</name>
</gene>
<dbReference type="GeneID" id="84020901"/>